<gene>
    <name evidence="1" type="ORF">BFS16_00590</name>
</gene>
<dbReference type="Gene3D" id="1.10.10.60">
    <property type="entry name" value="Homeodomain-like"/>
    <property type="match status" value="1"/>
</dbReference>
<dbReference type="Proteomes" id="UP000236634">
    <property type="component" value="Unassembled WGS sequence"/>
</dbReference>
<evidence type="ECO:0000313" key="2">
    <source>
        <dbReference type="Proteomes" id="UP000236634"/>
    </source>
</evidence>
<evidence type="ECO:0000313" key="1">
    <source>
        <dbReference type="EMBL" id="PNP96416.1"/>
    </source>
</evidence>
<name>A0A2K0XPF5_9BACT</name>
<proteinExistence type="predicted"/>
<sequence>MLPELKKFREVAEACHGNYSRIADAFGVTRQTVYNWCKEDPDFKEIATDCKMRLFDSALDAARALTVGIPKIGADGRLIGWIERPDGNMVRYILSTLGKNEGFTERKEITGDGQPLFPKVINLITDDLESPQEFKVGDPDEND</sequence>
<dbReference type="EMBL" id="NBAX01000001">
    <property type="protein sequence ID" value="PNP96416.1"/>
    <property type="molecule type" value="Genomic_DNA"/>
</dbReference>
<dbReference type="RefSeq" id="WP_103002369.1">
    <property type="nucleotide sequence ID" value="NZ_NBAX01000001.1"/>
</dbReference>
<reference evidence="1 2" key="1">
    <citation type="submission" date="2017-03" db="EMBL/GenBank/DDBJ databases">
        <authorList>
            <person name="Afonso C.L."/>
            <person name="Miller P.J."/>
            <person name="Scott M.A."/>
            <person name="Spackman E."/>
            <person name="Goraichik I."/>
            <person name="Dimitrov K.M."/>
            <person name="Suarez D.L."/>
            <person name="Swayne D.E."/>
        </authorList>
    </citation>
    <scope>NUCLEOTIDE SEQUENCE [LARGE SCALE GENOMIC DNA]</scope>
    <source>
        <strain evidence="1 2">DNF00076</strain>
    </source>
</reference>
<dbReference type="AlphaFoldDB" id="A0A2K0XPF5"/>
<accession>A0A2K0XPF5</accession>
<comment type="caution">
    <text evidence="1">The sequence shown here is derived from an EMBL/GenBank/DDBJ whole genome shotgun (WGS) entry which is preliminary data.</text>
</comment>
<organism evidence="1 2">
    <name type="scientific">Hoylesella timonensis</name>
    <dbReference type="NCBI Taxonomy" id="386414"/>
    <lineage>
        <taxon>Bacteria</taxon>
        <taxon>Pseudomonadati</taxon>
        <taxon>Bacteroidota</taxon>
        <taxon>Bacteroidia</taxon>
        <taxon>Bacteroidales</taxon>
        <taxon>Prevotellaceae</taxon>
        <taxon>Hoylesella</taxon>
    </lineage>
</organism>
<protein>
    <submittedName>
        <fullName evidence="1">Uncharacterized protein</fullName>
    </submittedName>
</protein>